<evidence type="ECO:0000256" key="3">
    <source>
        <dbReference type="ARBA" id="ARBA00022679"/>
    </source>
</evidence>
<dbReference type="InterPro" id="IPR040758">
    <property type="entry name" value="PrmC_N"/>
</dbReference>
<sequence>MRNIVAKAAATLAEAGVASPSVDAGILAEQAFGIDRLALSFADAPQEPAQLRRFEQMVARRAQREPLQHILGYAPFYGLEFSVGPGVFIPRPETESLVEMAVQAARRAIAAGVAHPVIVDACAGSGAVGVTLAHQVPEARVVCIELHDEALVFLERNASRLAPVEIVQADATDVGVLDAVLPQRECVDVFVSNPPYVPVGQATDVETATDPATAVFASDGGMAIIDPLVQVAATWLKPGGFFAVEHDDSTQSRVVEAVRSGGCFVDVRGCSDLAGRPRFVAASKIV</sequence>
<keyword evidence="3" id="KW-0808">Transferase</keyword>
<comment type="catalytic activity">
    <reaction evidence="5">
        <text>L-glutaminyl-[peptide chain release factor] + S-adenosyl-L-methionine = N(5)-methyl-L-glutaminyl-[peptide chain release factor] + S-adenosyl-L-homocysteine + H(+)</text>
        <dbReference type="Rhea" id="RHEA:42896"/>
        <dbReference type="Rhea" id="RHEA-COMP:10271"/>
        <dbReference type="Rhea" id="RHEA-COMP:10272"/>
        <dbReference type="ChEBI" id="CHEBI:15378"/>
        <dbReference type="ChEBI" id="CHEBI:30011"/>
        <dbReference type="ChEBI" id="CHEBI:57856"/>
        <dbReference type="ChEBI" id="CHEBI:59789"/>
        <dbReference type="ChEBI" id="CHEBI:61891"/>
        <dbReference type="EC" id="2.1.1.297"/>
    </reaction>
</comment>
<dbReference type="InterPro" id="IPR050320">
    <property type="entry name" value="N5-glutamine_MTase"/>
</dbReference>
<evidence type="ECO:0000256" key="5">
    <source>
        <dbReference type="ARBA" id="ARBA00048391"/>
    </source>
</evidence>
<dbReference type="GO" id="GO:0102559">
    <property type="term" value="F:peptide chain release factor N(5)-glutamine methyltransferase activity"/>
    <property type="evidence" value="ECO:0007669"/>
    <property type="project" value="UniProtKB-EC"/>
</dbReference>
<reference evidence="8 9" key="1">
    <citation type="submission" date="2014-08" db="EMBL/GenBank/DDBJ databases">
        <title>Complete genome sequence of Corynebacterium aquilae S-613T(T) (=DSM 44791(T)), isolated from the choana of a healthy golden eagle.</title>
        <authorList>
            <person name="Ruckert C."/>
            <person name="Albersmeier A."/>
            <person name="Winkler A."/>
            <person name="Kalinowski J."/>
        </authorList>
    </citation>
    <scope>NUCLEOTIDE SEQUENCE [LARGE SCALE GENOMIC DNA]</scope>
    <source>
        <strain evidence="8 9">S-613</strain>
    </source>
</reference>
<evidence type="ECO:0000313" key="8">
    <source>
        <dbReference type="EMBL" id="APT84552.1"/>
    </source>
</evidence>
<dbReference type="NCBIfam" id="TIGR03534">
    <property type="entry name" value="RF_mod_PrmC"/>
    <property type="match status" value="1"/>
</dbReference>
<dbReference type="CDD" id="cd02440">
    <property type="entry name" value="AdoMet_MTases"/>
    <property type="match status" value="1"/>
</dbReference>
<protein>
    <recommendedName>
        <fullName evidence="1">peptide chain release factor N(5)-glutamine methyltransferase</fullName>
        <ecNumber evidence="1">2.1.1.297</ecNumber>
    </recommendedName>
</protein>
<keyword evidence="9" id="KW-1185">Reference proteome</keyword>
<dbReference type="EC" id="2.1.1.297" evidence="1"/>
<dbReference type="NCBIfam" id="TIGR00536">
    <property type="entry name" value="hemK_fam"/>
    <property type="match status" value="1"/>
</dbReference>
<dbReference type="KEGG" id="caqu:CAQU_05185"/>
<evidence type="ECO:0000256" key="4">
    <source>
        <dbReference type="ARBA" id="ARBA00022691"/>
    </source>
</evidence>
<dbReference type="PANTHER" id="PTHR18895">
    <property type="entry name" value="HEMK METHYLTRANSFERASE"/>
    <property type="match status" value="1"/>
</dbReference>
<dbReference type="GO" id="GO:0032259">
    <property type="term" value="P:methylation"/>
    <property type="evidence" value="ECO:0007669"/>
    <property type="project" value="UniProtKB-KW"/>
</dbReference>
<dbReference type="STRING" id="1431546.CAQU_05185"/>
<dbReference type="InterPro" id="IPR007848">
    <property type="entry name" value="Small_mtfrase_dom"/>
</dbReference>
<evidence type="ECO:0000256" key="2">
    <source>
        <dbReference type="ARBA" id="ARBA00022603"/>
    </source>
</evidence>
<dbReference type="Gene3D" id="1.10.8.10">
    <property type="entry name" value="DNA helicase RuvA subunit, C-terminal domain"/>
    <property type="match status" value="1"/>
</dbReference>
<dbReference type="PANTHER" id="PTHR18895:SF74">
    <property type="entry name" value="MTRF1L RELEASE FACTOR GLUTAMINE METHYLTRANSFERASE"/>
    <property type="match status" value="1"/>
</dbReference>
<dbReference type="InterPro" id="IPR029063">
    <property type="entry name" value="SAM-dependent_MTases_sf"/>
</dbReference>
<keyword evidence="2" id="KW-0489">Methyltransferase</keyword>
<dbReference type="SUPFAM" id="SSF53335">
    <property type="entry name" value="S-adenosyl-L-methionine-dependent methyltransferases"/>
    <property type="match status" value="1"/>
</dbReference>
<organism evidence="8 9">
    <name type="scientific">Corynebacterium aquilae DSM 44791</name>
    <dbReference type="NCBI Taxonomy" id="1431546"/>
    <lineage>
        <taxon>Bacteria</taxon>
        <taxon>Bacillati</taxon>
        <taxon>Actinomycetota</taxon>
        <taxon>Actinomycetes</taxon>
        <taxon>Mycobacteriales</taxon>
        <taxon>Corynebacteriaceae</taxon>
        <taxon>Corynebacterium</taxon>
    </lineage>
</organism>
<name>A0A1L7CFC2_9CORY</name>
<feature type="domain" description="Methyltransferase small" evidence="6">
    <location>
        <begin position="117"/>
        <end position="221"/>
    </location>
</feature>
<dbReference type="InterPro" id="IPR019874">
    <property type="entry name" value="RF_methyltr_PrmC"/>
</dbReference>
<evidence type="ECO:0000259" key="7">
    <source>
        <dbReference type="Pfam" id="PF17827"/>
    </source>
</evidence>
<proteinExistence type="predicted"/>
<dbReference type="AlphaFoldDB" id="A0A1L7CFC2"/>
<dbReference type="EMBL" id="CP009245">
    <property type="protein sequence ID" value="APT84552.1"/>
    <property type="molecule type" value="Genomic_DNA"/>
</dbReference>
<dbReference type="Proteomes" id="UP000185478">
    <property type="component" value="Chromosome"/>
</dbReference>
<accession>A0A1L7CFC2</accession>
<feature type="domain" description="Release factor glutamine methyltransferase N-terminal" evidence="7">
    <location>
        <begin position="5"/>
        <end position="72"/>
    </location>
</feature>
<dbReference type="Gene3D" id="3.40.50.150">
    <property type="entry name" value="Vaccinia Virus protein VP39"/>
    <property type="match status" value="1"/>
</dbReference>
<gene>
    <name evidence="8" type="ORF">CAQU_05185</name>
</gene>
<evidence type="ECO:0000259" key="6">
    <source>
        <dbReference type="Pfam" id="PF05175"/>
    </source>
</evidence>
<dbReference type="OrthoDB" id="9800643at2"/>
<evidence type="ECO:0000313" key="9">
    <source>
        <dbReference type="Proteomes" id="UP000185478"/>
    </source>
</evidence>
<dbReference type="InterPro" id="IPR004556">
    <property type="entry name" value="HemK-like"/>
</dbReference>
<evidence type="ECO:0000256" key="1">
    <source>
        <dbReference type="ARBA" id="ARBA00012771"/>
    </source>
</evidence>
<dbReference type="Pfam" id="PF05175">
    <property type="entry name" value="MTS"/>
    <property type="match status" value="1"/>
</dbReference>
<keyword evidence="4" id="KW-0949">S-adenosyl-L-methionine</keyword>
<dbReference type="Pfam" id="PF17827">
    <property type="entry name" value="PrmC_N"/>
    <property type="match status" value="1"/>
</dbReference>